<sequence length="128" mass="14883">MSSFRKILRTVRKLGDCSTDILKDRNSSLQILDDNVQMELLNEATSTENDFTVKFLDVNRTQKIMDKEKQNANDEFGTASAQSFESISTKRKHKLRKLEFVQFEGNPKDWLSFWNQFQSIHEAEDTTG</sequence>
<evidence type="ECO:0000313" key="2">
    <source>
        <dbReference type="Proteomes" id="UP001642540"/>
    </source>
</evidence>
<dbReference type="EMBL" id="CAXLJM020000012">
    <property type="protein sequence ID" value="CAL8077053.1"/>
    <property type="molecule type" value="Genomic_DNA"/>
</dbReference>
<keyword evidence="2" id="KW-1185">Reference proteome</keyword>
<accession>A0ABP1PTN3</accession>
<organism evidence="1 2">
    <name type="scientific">Orchesella dallaii</name>
    <dbReference type="NCBI Taxonomy" id="48710"/>
    <lineage>
        <taxon>Eukaryota</taxon>
        <taxon>Metazoa</taxon>
        <taxon>Ecdysozoa</taxon>
        <taxon>Arthropoda</taxon>
        <taxon>Hexapoda</taxon>
        <taxon>Collembola</taxon>
        <taxon>Entomobryomorpha</taxon>
        <taxon>Entomobryoidea</taxon>
        <taxon>Orchesellidae</taxon>
        <taxon>Orchesellinae</taxon>
        <taxon>Orchesella</taxon>
    </lineage>
</organism>
<name>A0ABP1PTN3_9HEXA</name>
<evidence type="ECO:0000313" key="1">
    <source>
        <dbReference type="EMBL" id="CAL8077053.1"/>
    </source>
</evidence>
<dbReference type="Proteomes" id="UP001642540">
    <property type="component" value="Unassembled WGS sequence"/>
</dbReference>
<gene>
    <name evidence="1" type="ORF">ODALV1_LOCUS3681</name>
</gene>
<reference evidence="1 2" key="1">
    <citation type="submission" date="2024-08" db="EMBL/GenBank/DDBJ databases">
        <authorList>
            <person name="Cucini C."/>
            <person name="Frati F."/>
        </authorList>
    </citation>
    <scope>NUCLEOTIDE SEQUENCE [LARGE SCALE GENOMIC DNA]</scope>
</reference>
<proteinExistence type="predicted"/>
<comment type="caution">
    <text evidence="1">The sequence shown here is derived from an EMBL/GenBank/DDBJ whole genome shotgun (WGS) entry which is preliminary data.</text>
</comment>
<protein>
    <submittedName>
        <fullName evidence="1">Uncharacterized protein</fullName>
    </submittedName>
</protein>